<reference evidence="1" key="1">
    <citation type="submission" date="2014-11" db="EMBL/GenBank/DDBJ databases">
        <authorList>
            <person name="Amaro Gonzalez C."/>
        </authorList>
    </citation>
    <scope>NUCLEOTIDE SEQUENCE</scope>
</reference>
<dbReference type="AlphaFoldDB" id="A0A0E9SZS6"/>
<protein>
    <submittedName>
        <fullName evidence="1">Uncharacterized protein</fullName>
    </submittedName>
</protein>
<proteinExistence type="predicted"/>
<name>A0A0E9SZS6_ANGAN</name>
<sequence>MEIYGESVTAMSILGP</sequence>
<dbReference type="EMBL" id="GBXM01062377">
    <property type="protein sequence ID" value="JAH46200.1"/>
    <property type="molecule type" value="Transcribed_RNA"/>
</dbReference>
<reference evidence="1" key="2">
    <citation type="journal article" date="2015" name="Fish Shellfish Immunol.">
        <title>Early steps in the European eel (Anguilla anguilla)-Vibrio vulnificus interaction in the gills: Role of the RtxA13 toxin.</title>
        <authorList>
            <person name="Callol A."/>
            <person name="Pajuelo D."/>
            <person name="Ebbesson L."/>
            <person name="Teles M."/>
            <person name="MacKenzie S."/>
            <person name="Amaro C."/>
        </authorList>
    </citation>
    <scope>NUCLEOTIDE SEQUENCE</scope>
</reference>
<accession>A0A0E9SZS6</accession>
<organism evidence="1">
    <name type="scientific">Anguilla anguilla</name>
    <name type="common">European freshwater eel</name>
    <name type="synonym">Muraena anguilla</name>
    <dbReference type="NCBI Taxonomy" id="7936"/>
    <lineage>
        <taxon>Eukaryota</taxon>
        <taxon>Metazoa</taxon>
        <taxon>Chordata</taxon>
        <taxon>Craniata</taxon>
        <taxon>Vertebrata</taxon>
        <taxon>Euteleostomi</taxon>
        <taxon>Actinopterygii</taxon>
        <taxon>Neopterygii</taxon>
        <taxon>Teleostei</taxon>
        <taxon>Anguilliformes</taxon>
        <taxon>Anguillidae</taxon>
        <taxon>Anguilla</taxon>
    </lineage>
</organism>
<evidence type="ECO:0000313" key="1">
    <source>
        <dbReference type="EMBL" id="JAH46200.1"/>
    </source>
</evidence>